<name>A0A8S5V4W0_9CAUD</name>
<organism evidence="1">
    <name type="scientific">Siphoviridae sp. ct87j35</name>
    <dbReference type="NCBI Taxonomy" id="2825356"/>
    <lineage>
        <taxon>Viruses</taxon>
        <taxon>Duplodnaviria</taxon>
        <taxon>Heunggongvirae</taxon>
        <taxon>Uroviricota</taxon>
        <taxon>Caudoviricetes</taxon>
    </lineage>
</organism>
<dbReference type="EMBL" id="BK016196">
    <property type="protein sequence ID" value="DAG01651.1"/>
    <property type="molecule type" value="Genomic_DNA"/>
</dbReference>
<sequence length="57" mass="6804">MCHLILYNPLPCHETLPYCLPPSKLVRDPCIYFYNFTNKIIFPLNHNQIPNFSCENY</sequence>
<reference evidence="1" key="1">
    <citation type="journal article" date="2021" name="Proc. Natl. Acad. Sci. U.S.A.">
        <title>A Catalog of Tens of Thousands of Viruses from Human Metagenomes Reveals Hidden Associations with Chronic Diseases.</title>
        <authorList>
            <person name="Tisza M.J."/>
            <person name="Buck C.B."/>
        </authorList>
    </citation>
    <scope>NUCLEOTIDE SEQUENCE</scope>
    <source>
        <strain evidence="1">Ct87j35</strain>
    </source>
</reference>
<protein>
    <submittedName>
        <fullName evidence="1">Uncharacterized protein</fullName>
    </submittedName>
</protein>
<accession>A0A8S5V4W0</accession>
<proteinExistence type="predicted"/>
<evidence type="ECO:0000313" key="1">
    <source>
        <dbReference type="EMBL" id="DAG01651.1"/>
    </source>
</evidence>